<dbReference type="Pfam" id="PF01066">
    <property type="entry name" value="CDP-OH_P_transf"/>
    <property type="match status" value="1"/>
</dbReference>
<dbReference type="PROSITE" id="PS50072">
    <property type="entry name" value="CSA_PPIASE_2"/>
    <property type="match status" value="1"/>
</dbReference>
<dbReference type="GO" id="GO:0003755">
    <property type="term" value="F:peptidyl-prolyl cis-trans isomerase activity"/>
    <property type="evidence" value="ECO:0007669"/>
    <property type="project" value="InterPro"/>
</dbReference>
<keyword evidence="7" id="KW-0812">Transmembrane</keyword>
<dbReference type="OrthoDB" id="258806at2759"/>
<dbReference type="InterPro" id="IPR000462">
    <property type="entry name" value="CDP-OH_P_trans"/>
</dbReference>
<evidence type="ECO:0000313" key="10">
    <source>
        <dbReference type="Proteomes" id="UP000230423"/>
    </source>
</evidence>
<evidence type="ECO:0000256" key="2">
    <source>
        <dbReference type="ARBA" id="ARBA00010441"/>
    </source>
</evidence>
<dbReference type="GO" id="GO:0008168">
    <property type="term" value="F:methyltransferase activity"/>
    <property type="evidence" value="ECO:0007669"/>
    <property type="project" value="InterPro"/>
</dbReference>
<dbReference type="Proteomes" id="UP000230423">
    <property type="component" value="Unassembled WGS sequence"/>
</dbReference>
<keyword evidence="3 5" id="KW-0808">Transferase</keyword>
<reference evidence="9 10" key="1">
    <citation type="submission" date="2015-09" db="EMBL/GenBank/DDBJ databases">
        <title>Draft genome of the parasitic nematode Teladorsagia circumcincta isolate WARC Sus (inbred).</title>
        <authorList>
            <person name="Mitreva M."/>
        </authorList>
    </citation>
    <scope>NUCLEOTIDE SEQUENCE [LARGE SCALE GENOMIC DNA]</scope>
    <source>
        <strain evidence="9 10">S</strain>
    </source>
</reference>
<evidence type="ECO:0000259" key="8">
    <source>
        <dbReference type="PROSITE" id="PS50072"/>
    </source>
</evidence>
<keyword evidence="7" id="KW-1133">Transmembrane helix</keyword>
<evidence type="ECO:0000256" key="7">
    <source>
        <dbReference type="SAM" id="Phobius"/>
    </source>
</evidence>
<evidence type="ECO:0000313" key="9">
    <source>
        <dbReference type="EMBL" id="PIO72425.1"/>
    </source>
</evidence>
<dbReference type="InterPro" id="IPR002130">
    <property type="entry name" value="Cyclophilin-type_PPIase_dom"/>
</dbReference>
<dbReference type="Gene3D" id="1.20.120.1760">
    <property type="match status" value="1"/>
</dbReference>
<evidence type="ECO:0000256" key="1">
    <source>
        <dbReference type="ARBA" id="ARBA00004370"/>
    </source>
</evidence>
<feature type="transmembrane region" description="Helical" evidence="7">
    <location>
        <begin position="96"/>
        <end position="116"/>
    </location>
</feature>
<comment type="subcellular location">
    <subcellularLocation>
        <location evidence="1">Membrane</location>
    </subcellularLocation>
</comment>
<dbReference type="AlphaFoldDB" id="A0A2G9UQA6"/>
<evidence type="ECO:0000256" key="5">
    <source>
        <dbReference type="RuleBase" id="RU003750"/>
    </source>
</evidence>
<comment type="similarity">
    <text evidence="2 5">Belongs to the CDP-alcohol phosphatidyltransferase class-I family.</text>
</comment>
<evidence type="ECO:0000256" key="6">
    <source>
        <dbReference type="SAM" id="MobiDB-lite"/>
    </source>
</evidence>
<protein>
    <submittedName>
        <fullName evidence="9">Peptidyl-prolyl cis-trans isomerase, cyclophilin-type</fullName>
    </submittedName>
</protein>
<keyword evidence="10" id="KW-1185">Reference proteome</keyword>
<dbReference type="InterPro" id="IPR048254">
    <property type="entry name" value="CDP_ALCOHOL_P_TRANSF_CS"/>
</dbReference>
<dbReference type="InterPro" id="IPR029000">
    <property type="entry name" value="Cyclophilin-like_dom_sf"/>
</dbReference>
<dbReference type="GO" id="GO:0006646">
    <property type="term" value="P:phosphatidylethanolamine biosynthetic process"/>
    <property type="evidence" value="ECO:0007669"/>
    <property type="project" value="TreeGrafter"/>
</dbReference>
<dbReference type="Gene3D" id="2.40.100.10">
    <property type="entry name" value="Cyclophilin-like"/>
    <property type="match status" value="1"/>
</dbReference>
<dbReference type="PANTHER" id="PTHR10414">
    <property type="entry name" value="ETHANOLAMINEPHOSPHOTRANSFERASE"/>
    <property type="match status" value="1"/>
</dbReference>
<dbReference type="InterPro" id="IPR043130">
    <property type="entry name" value="CDP-OH_PTrfase_TM_dom"/>
</dbReference>
<dbReference type="GO" id="GO:0004307">
    <property type="term" value="F:ethanolaminephosphotransferase activity"/>
    <property type="evidence" value="ECO:0007669"/>
    <property type="project" value="TreeGrafter"/>
</dbReference>
<dbReference type="GO" id="GO:0004142">
    <property type="term" value="F:diacylglycerol cholinephosphotransferase activity"/>
    <property type="evidence" value="ECO:0007669"/>
    <property type="project" value="TreeGrafter"/>
</dbReference>
<dbReference type="EMBL" id="KZ345680">
    <property type="protein sequence ID" value="PIO72425.1"/>
    <property type="molecule type" value="Genomic_DNA"/>
</dbReference>
<feature type="compositionally biased region" description="Basic and acidic residues" evidence="6">
    <location>
        <begin position="242"/>
        <end position="256"/>
    </location>
</feature>
<proteinExistence type="inferred from homology"/>
<name>A0A2G9UQA6_TELCI</name>
<dbReference type="GO" id="GO:0005794">
    <property type="term" value="C:Golgi apparatus"/>
    <property type="evidence" value="ECO:0007669"/>
    <property type="project" value="TreeGrafter"/>
</dbReference>
<sequence length="344" mass="38073">MTKEELSRLAEHKYSAIDTSWLDELFMKYYWEWVVNFYPLWLAPNLITLIDGKQARRTGAASPLGELFDHGCDSISQVFVTLNAAYAMRLGEIRCATFFIIIISVSLFYCAHWSTYCTGQLRCNSRVIEERWIVKDMNAFVGETKFTAKIDRRPSEDVSNLCAVCKHFCGAATDAGIRCLSNGMLHGLDLDGFVLAPCCHHKSRYSEYSGRGFLAQWNMDSEGDFAALRHVATWAVCGFGKPKDSRDSQMDDRPIDQNDSAVEGNGAPDVEHELDAKLNSPASSASDVNPASWLDGKHVVFGQVTDGLSVVKKIESIGSRSGKPKEKVTIVDCGEEKAAEAEAA</sequence>
<dbReference type="GO" id="GO:0005789">
    <property type="term" value="C:endoplasmic reticulum membrane"/>
    <property type="evidence" value="ECO:0007669"/>
    <property type="project" value="TreeGrafter"/>
</dbReference>
<dbReference type="InterPro" id="IPR014472">
    <property type="entry name" value="CHOPT"/>
</dbReference>
<feature type="region of interest" description="Disordered" evidence="6">
    <location>
        <begin position="242"/>
        <end position="267"/>
    </location>
</feature>
<evidence type="ECO:0000256" key="3">
    <source>
        <dbReference type="ARBA" id="ARBA00022679"/>
    </source>
</evidence>
<dbReference type="InterPro" id="IPR007871">
    <property type="entry name" value="Methyltransferase_TRM13"/>
</dbReference>
<evidence type="ECO:0000256" key="4">
    <source>
        <dbReference type="ARBA" id="ARBA00023136"/>
    </source>
</evidence>
<keyword evidence="4 7" id="KW-0472">Membrane</keyword>
<dbReference type="Pfam" id="PF05206">
    <property type="entry name" value="TRM13"/>
    <property type="match status" value="1"/>
</dbReference>
<dbReference type="SUPFAM" id="SSF50891">
    <property type="entry name" value="Cyclophilin-like"/>
    <property type="match status" value="1"/>
</dbReference>
<keyword evidence="9" id="KW-0413">Isomerase</keyword>
<dbReference type="Pfam" id="PF00160">
    <property type="entry name" value="Pro_isomerase"/>
    <property type="match status" value="1"/>
</dbReference>
<dbReference type="PANTHER" id="PTHR10414:SF37">
    <property type="entry name" value="BB IN A BOXCAR, ISOFORM C"/>
    <property type="match status" value="1"/>
</dbReference>
<feature type="domain" description="PPIase cyclophilin-type" evidence="8">
    <location>
        <begin position="158"/>
        <end position="335"/>
    </location>
</feature>
<dbReference type="GO" id="GO:0008033">
    <property type="term" value="P:tRNA processing"/>
    <property type="evidence" value="ECO:0007669"/>
    <property type="project" value="InterPro"/>
</dbReference>
<accession>A0A2G9UQA6</accession>
<dbReference type="PROSITE" id="PS00379">
    <property type="entry name" value="CDP_ALCOHOL_P_TRANSF"/>
    <property type="match status" value="1"/>
</dbReference>
<gene>
    <name evidence="9" type="ORF">TELCIR_05654</name>
</gene>
<organism evidence="9 10">
    <name type="scientific">Teladorsagia circumcincta</name>
    <name type="common">Brown stomach worm</name>
    <name type="synonym">Ostertagia circumcincta</name>
    <dbReference type="NCBI Taxonomy" id="45464"/>
    <lineage>
        <taxon>Eukaryota</taxon>
        <taxon>Metazoa</taxon>
        <taxon>Ecdysozoa</taxon>
        <taxon>Nematoda</taxon>
        <taxon>Chromadorea</taxon>
        <taxon>Rhabditida</taxon>
        <taxon>Rhabditina</taxon>
        <taxon>Rhabditomorpha</taxon>
        <taxon>Strongyloidea</taxon>
        <taxon>Trichostrongylidae</taxon>
        <taxon>Teladorsagia</taxon>
    </lineage>
</organism>